<evidence type="ECO:0000313" key="10">
    <source>
        <dbReference type="Proteomes" id="UP001066276"/>
    </source>
</evidence>
<evidence type="ECO:0000256" key="3">
    <source>
        <dbReference type="ARBA" id="ARBA00023125"/>
    </source>
</evidence>
<evidence type="ECO:0000256" key="4">
    <source>
        <dbReference type="ARBA" id="ARBA00023163"/>
    </source>
</evidence>
<feature type="compositionally biased region" description="Basic and acidic residues" evidence="7">
    <location>
        <begin position="116"/>
        <end position="141"/>
    </location>
</feature>
<keyword evidence="10" id="KW-1185">Reference proteome</keyword>
<feature type="region of interest" description="Disordered" evidence="7">
    <location>
        <begin position="207"/>
        <end position="226"/>
    </location>
</feature>
<feature type="domain" description="Fork-head" evidence="8">
    <location>
        <begin position="227"/>
        <end position="320"/>
    </location>
</feature>
<dbReference type="PRINTS" id="PR00053">
    <property type="entry name" value="FORKHEAD"/>
</dbReference>
<dbReference type="Proteomes" id="UP001066276">
    <property type="component" value="Chromosome 12"/>
</dbReference>
<dbReference type="PANTHER" id="PTHR11829">
    <property type="entry name" value="FORKHEAD BOX PROTEIN"/>
    <property type="match status" value="1"/>
</dbReference>
<protein>
    <recommendedName>
        <fullName evidence="8">Fork-head domain-containing protein</fullName>
    </recommendedName>
</protein>
<proteinExistence type="predicted"/>
<evidence type="ECO:0000256" key="1">
    <source>
        <dbReference type="ARBA" id="ARBA00004123"/>
    </source>
</evidence>
<dbReference type="GO" id="GO:0009653">
    <property type="term" value="P:anatomical structure morphogenesis"/>
    <property type="evidence" value="ECO:0007669"/>
    <property type="project" value="TreeGrafter"/>
</dbReference>
<feature type="DNA-binding region" description="Fork-head" evidence="6">
    <location>
        <begin position="227"/>
        <end position="320"/>
    </location>
</feature>
<reference evidence="9" key="1">
    <citation type="journal article" date="2022" name="bioRxiv">
        <title>Sequencing and chromosome-scale assembly of the giantPleurodeles waltlgenome.</title>
        <authorList>
            <person name="Brown T."/>
            <person name="Elewa A."/>
            <person name="Iarovenko S."/>
            <person name="Subramanian E."/>
            <person name="Araus A.J."/>
            <person name="Petzold A."/>
            <person name="Susuki M."/>
            <person name="Suzuki K.-i.T."/>
            <person name="Hayashi T."/>
            <person name="Toyoda A."/>
            <person name="Oliveira C."/>
            <person name="Osipova E."/>
            <person name="Leigh N.D."/>
            <person name="Simon A."/>
            <person name="Yun M.H."/>
        </authorList>
    </citation>
    <scope>NUCLEOTIDE SEQUENCE</scope>
    <source>
        <strain evidence="9">20211129_DDA</strain>
        <tissue evidence="9">Liver</tissue>
    </source>
</reference>
<evidence type="ECO:0000256" key="2">
    <source>
        <dbReference type="ARBA" id="ARBA00023015"/>
    </source>
</evidence>
<dbReference type="GO" id="GO:0005634">
    <property type="term" value="C:nucleus"/>
    <property type="evidence" value="ECO:0007669"/>
    <property type="project" value="UniProtKB-SubCell"/>
</dbReference>
<evidence type="ECO:0000256" key="5">
    <source>
        <dbReference type="ARBA" id="ARBA00023242"/>
    </source>
</evidence>
<feature type="region of interest" description="Disordered" evidence="7">
    <location>
        <begin position="116"/>
        <end position="201"/>
    </location>
</feature>
<accession>A0AAV7L0Z1</accession>
<dbReference type="SMART" id="SM00339">
    <property type="entry name" value="FH"/>
    <property type="match status" value="1"/>
</dbReference>
<evidence type="ECO:0000256" key="6">
    <source>
        <dbReference type="PROSITE-ProRule" id="PRU00089"/>
    </source>
</evidence>
<dbReference type="PANTHER" id="PTHR11829:SF142">
    <property type="entry name" value="FORK-HEAD DOMAIN-CONTAINING PROTEIN"/>
    <property type="match status" value="1"/>
</dbReference>
<dbReference type="FunFam" id="1.10.10.10:FF:000352">
    <property type="entry name" value="Forkhead box Q2"/>
    <property type="match status" value="1"/>
</dbReference>
<dbReference type="PROSITE" id="PS50039">
    <property type="entry name" value="FORK_HEAD_3"/>
    <property type="match status" value="1"/>
</dbReference>
<dbReference type="AlphaFoldDB" id="A0AAV7L0Z1"/>
<dbReference type="InterPro" id="IPR036390">
    <property type="entry name" value="WH_DNA-bd_sf"/>
</dbReference>
<feature type="region of interest" description="Disordered" evidence="7">
    <location>
        <begin position="25"/>
        <end position="64"/>
    </location>
</feature>
<keyword evidence="5 6" id="KW-0539">Nucleus</keyword>
<organism evidence="9 10">
    <name type="scientific">Pleurodeles waltl</name>
    <name type="common">Iberian ribbed newt</name>
    <dbReference type="NCBI Taxonomy" id="8319"/>
    <lineage>
        <taxon>Eukaryota</taxon>
        <taxon>Metazoa</taxon>
        <taxon>Chordata</taxon>
        <taxon>Craniata</taxon>
        <taxon>Vertebrata</taxon>
        <taxon>Euteleostomi</taxon>
        <taxon>Amphibia</taxon>
        <taxon>Batrachia</taxon>
        <taxon>Caudata</taxon>
        <taxon>Salamandroidea</taxon>
        <taxon>Salamandridae</taxon>
        <taxon>Pleurodelinae</taxon>
        <taxon>Pleurodeles</taxon>
    </lineage>
</organism>
<dbReference type="InterPro" id="IPR001766">
    <property type="entry name" value="Fork_head_dom"/>
</dbReference>
<evidence type="ECO:0000256" key="7">
    <source>
        <dbReference type="SAM" id="MobiDB-lite"/>
    </source>
</evidence>
<sequence>MPVGGRLPGASFLIENLLFGDGKREHRATPAANGPVHEGATALGGTSTELQGSEMGERKESRSFKVEEELCVHQLQGARHECPRPLHLEWERPDHPYQRSDAPQKIQEPIRDHLQTPHHSGLEEHPRPVQESPQRSEKPQDQQHCATQPCHQRIVPKSHAGPGPLFTVPRLRTGPLPQESEGESGDDSGSPHEMDPEDESSTILEMEEAVEGQEQSPGRASHGTANKPGQSYIALISMAILSSPEKKLLLSDIYQWIMDSYPYFKNKEKSWRNSVRHNLSLNECFIKAGRSDNGKGHYWAIHPANLHDFSKGEYHRRRARRRIRRLTTTLNYFHPYALYGLACCTGRFCLRCPPPYTPRVLGSSQVCQPGCPLPPSGASIQPHKYPEKQLTWGWNRSQPFIPLTPY</sequence>
<dbReference type="InterPro" id="IPR050211">
    <property type="entry name" value="FOX_domain-containing"/>
</dbReference>
<dbReference type="InterPro" id="IPR036388">
    <property type="entry name" value="WH-like_DNA-bd_sf"/>
</dbReference>
<name>A0AAV7L0Z1_PLEWA</name>
<comment type="caution">
    <text evidence="9">The sequence shown here is derived from an EMBL/GenBank/DDBJ whole genome shotgun (WGS) entry which is preliminary data.</text>
</comment>
<keyword evidence="2" id="KW-0805">Transcription regulation</keyword>
<feature type="compositionally biased region" description="Basic and acidic residues" evidence="7">
    <location>
        <begin position="55"/>
        <end position="64"/>
    </location>
</feature>
<keyword evidence="4" id="KW-0804">Transcription</keyword>
<feature type="compositionally biased region" description="Polar residues" evidence="7">
    <location>
        <begin position="213"/>
        <end position="226"/>
    </location>
</feature>
<dbReference type="Gene3D" id="1.10.10.10">
    <property type="entry name" value="Winged helix-like DNA-binding domain superfamily/Winged helix DNA-binding domain"/>
    <property type="match status" value="1"/>
</dbReference>
<keyword evidence="3 6" id="KW-0238">DNA-binding</keyword>
<comment type="subcellular location">
    <subcellularLocation>
        <location evidence="1 6">Nucleus</location>
    </subcellularLocation>
</comment>
<dbReference type="GO" id="GO:0000978">
    <property type="term" value="F:RNA polymerase II cis-regulatory region sequence-specific DNA binding"/>
    <property type="evidence" value="ECO:0007669"/>
    <property type="project" value="TreeGrafter"/>
</dbReference>
<dbReference type="GO" id="GO:0030154">
    <property type="term" value="P:cell differentiation"/>
    <property type="evidence" value="ECO:0007669"/>
    <property type="project" value="TreeGrafter"/>
</dbReference>
<dbReference type="GO" id="GO:0000981">
    <property type="term" value="F:DNA-binding transcription factor activity, RNA polymerase II-specific"/>
    <property type="evidence" value="ECO:0007669"/>
    <property type="project" value="TreeGrafter"/>
</dbReference>
<dbReference type="CDD" id="cd20035">
    <property type="entry name" value="FH_FOXQ2-like"/>
    <property type="match status" value="1"/>
</dbReference>
<dbReference type="EMBL" id="JANPWB010000016">
    <property type="protein sequence ID" value="KAJ1085215.1"/>
    <property type="molecule type" value="Genomic_DNA"/>
</dbReference>
<evidence type="ECO:0000259" key="8">
    <source>
        <dbReference type="PROSITE" id="PS50039"/>
    </source>
</evidence>
<dbReference type="PROSITE" id="PS00658">
    <property type="entry name" value="FORK_HEAD_2"/>
    <property type="match status" value="1"/>
</dbReference>
<evidence type="ECO:0000313" key="9">
    <source>
        <dbReference type="EMBL" id="KAJ1085215.1"/>
    </source>
</evidence>
<dbReference type="InterPro" id="IPR047519">
    <property type="entry name" value="FH_FOXQ2-like"/>
</dbReference>
<dbReference type="InterPro" id="IPR030456">
    <property type="entry name" value="TF_fork_head_CS_2"/>
</dbReference>
<dbReference type="SUPFAM" id="SSF46785">
    <property type="entry name" value="Winged helix' DNA-binding domain"/>
    <property type="match status" value="1"/>
</dbReference>
<gene>
    <name evidence="9" type="ORF">NDU88_005348</name>
</gene>
<dbReference type="Pfam" id="PF00250">
    <property type="entry name" value="Forkhead"/>
    <property type="match status" value="1"/>
</dbReference>